<evidence type="ECO:0000259" key="2">
    <source>
        <dbReference type="PROSITE" id="PS50157"/>
    </source>
</evidence>
<dbReference type="InterPro" id="IPR013087">
    <property type="entry name" value="Znf_C2H2_type"/>
</dbReference>
<reference evidence="3" key="1">
    <citation type="journal article" date="2023" name="G3 (Bethesda)">
        <title>A reference genome for the long-term kleptoplast-retaining sea slug Elysia crispata morphotype clarki.</title>
        <authorList>
            <person name="Eastman K.E."/>
            <person name="Pendleton A.L."/>
            <person name="Shaikh M.A."/>
            <person name="Suttiyut T."/>
            <person name="Ogas R."/>
            <person name="Tomko P."/>
            <person name="Gavelis G."/>
            <person name="Widhalm J.R."/>
            <person name="Wisecaver J.H."/>
        </authorList>
    </citation>
    <scope>NUCLEOTIDE SEQUENCE</scope>
    <source>
        <strain evidence="3">ECLA1</strain>
    </source>
</reference>
<sequence>MERDLPEVWEFKDSIPAASEVKPKTVKLIPRFDMCESEDRVQESNHATFTVATIVFFSGLTFSQSEVLFDPPNKLWVPGQGCPVRRCGARGINVVSDLRRHWREKHEEIVAKYQCTACSYVSKRKSNLSYHFRKRHGLLPTGSSVEYVEKVEYQHNQEYIDPYPLSLQIVLGREPVKTD</sequence>
<evidence type="ECO:0000256" key="1">
    <source>
        <dbReference type="PROSITE-ProRule" id="PRU00042"/>
    </source>
</evidence>
<proteinExistence type="predicted"/>
<protein>
    <recommendedName>
        <fullName evidence="2">C2H2-type domain-containing protein</fullName>
    </recommendedName>
</protein>
<evidence type="ECO:0000313" key="4">
    <source>
        <dbReference type="Proteomes" id="UP001283361"/>
    </source>
</evidence>
<feature type="domain" description="C2H2-type" evidence="2">
    <location>
        <begin position="113"/>
        <end position="136"/>
    </location>
</feature>
<name>A0AAE1B375_9GAST</name>
<comment type="caution">
    <text evidence="3">The sequence shown here is derived from an EMBL/GenBank/DDBJ whole genome shotgun (WGS) entry which is preliminary data.</text>
</comment>
<keyword evidence="1" id="KW-0862">Zinc</keyword>
<dbReference type="Gene3D" id="3.30.160.60">
    <property type="entry name" value="Classic Zinc Finger"/>
    <property type="match status" value="1"/>
</dbReference>
<dbReference type="EMBL" id="JAWDGP010000593">
    <property type="protein sequence ID" value="KAK3799044.1"/>
    <property type="molecule type" value="Genomic_DNA"/>
</dbReference>
<dbReference type="GO" id="GO:0008270">
    <property type="term" value="F:zinc ion binding"/>
    <property type="evidence" value="ECO:0007669"/>
    <property type="project" value="UniProtKB-KW"/>
</dbReference>
<keyword evidence="4" id="KW-1185">Reference proteome</keyword>
<gene>
    <name evidence="3" type="ORF">RRG08_051327</name>
</gene>
<keyword evidence="1" id="KW-0479">Metal-binding</keyword>
<evidence type="ECO:0000313" key="3">
    <source>
        <dbReference type="EMBL" id="KAK3799044.1"/>
    </source>
</evidence>
<keyword evidence="1" id="KW-0863">Zinc-finger</keyword>
<dbReference type="Proteomes" id="UP001283361">
    <property type="component" value="Unassembled WGS sequence"/>
</dbReference>
<organism evidence="3 4">
    <name type="scientific">Elysia crispata</name>
    <name type="common">lettuce slug</name>
    <dbReference type="NCBI Taxonomy" id="231223"/>
    <lineage>
        <taxon>Eukaryota</taxon>
        <taxon>Metazoa</taxon>
        <taxon>Spiralia</taxon>
        <taxon>Lophotrochozoa</taxon>
        <taxon>Mollusca</taxon>
        <taxon>Gastropoda</taxon>
        <taxon>Heterobranchia</taxon>
        <taxon>Euthyneura</taxon>
        <taxon>Panpulmonata</taxon>
        <taxon>Sacoglossa</taxon>
        <taxon>Placobranchoidea</taxon>
        <taxon>Plakobranchidae</taxon>
        <taxon>Elysia</taxon>
    </lineage>
</organism>
<dbReference type="PROSITE" id="PS50157">
    <property type="entry name" value="ZINC_FINGER_C2H2_2"/>
    <property type="match status" value="1"/>
</dbReference>
<dbReference type="SMART" id="SM00355">
    <property type="entry name" value="ZnF_C2H2"/>
    <property type="match status" value="2"/>
</dbReference>
<dbReference type="AlphaFoldDB" id="A0AAE1B375"/>
<accession>A0AAE1B375</accession>